<proteinExistence type="predicted"/>
<name>A0A9J6G3C5_HAELO</name>
<gene>
    <name evidence="2" type="ORF">HPB48_002614</name>
</gene>
<protein>
    <submittedName>
        <fullName evidence="2">Uncharacterized protein</fullName>
    </submittedName>
</protein>
<dbReference type="Proteomes" id="UP000821853">
    <property type="component" value="Chromosome 2"/>
</dbReference>
<evidence type="ECO:0000256" key="1">
    <source>
        <dbReference type="SAM" id="MobiDB-lite"/>
    </source>
</evidence>
<keyword evidence="3" id="KW-1185">Reference proteome</keyword>
<dbReference type="AlphaFoldDB" id="A0A9J6G3C5"/>
<dbReference type="EMBL" id="JABSTR010000004">
    <property type="protein sequence ID" value="KAH9369040.1"/>
    <property type="molecule type" value="Genomic_DNA"/>
</dbReference>
<dbReference type="VEuPathDB" id="VectorBase:HLOH_055106"/>
<evidence type="ECO:0000313" key="2">
    <source>
        <dbReference type="EMBL" id="KAH9369040.1"/>
    </source>
</evidence>
<feature type="region of interest" description="Disordered" evidence="1">
    <location>
        <begin position="1"/>
        <end position="49"/>
    </location>
</feature>
<accession>A0A9J6G3C5</accession>
<sequence>MRNSDPQGTHGPRQPLAVPRGSGMRTKSVAGRTEKEIARPNVSGGRKKGKQLGALVIGLHASASHVSEGGEKQRRSGRLFAAAGKPLSPAPPRGEGRAHDAITRELMTAFAFLLPAEHETRHRMAARLIRLPKVGRKRGVEGAGLLLSSAARAALRPNRVHPRRRLRRAPDQDFDLKRVKEAQERWGLCSSKRKTCLSVFLSAKEEGGVCIPLWHRCVRF</sequence>
<evidence type="ECO:0000313" key="3">
    <source>
        <dbReference type="Proteomes" id="UP000821853"/>
    </source>
</evidence>
<reference evidence="2 3" key="1">
    <citation type="journal article" date="2020" name="Cell">
        <title>Large-Scale Comparative Analyses of Tick Genomes Elucidate Their Genetic Diversity and Vector Capacities.</title>
        <authorList>
            <consortium name="Tick Genome and Microbiome Consortium (TIGMIC)"/>
            <person name="Jia N."/>
            <person name="Wang J."/>
            <person name="Shi W."/>
            <person name="Du L."/>
            <person name="Sun Y."/>
            <person name="Zhan W."/>
            <person name="Jiang J.F."/>
            <person name="Wang Q."/>
            <person name="Zhang B."/>
            <person name="Ji P."/>
            <person name="Bell-Sakyi L."/>
            <person name="Cui X.M."/>
            <person name="Yuan T.T."/>
            <person name="Jiang B.G."/>
            <person name="Yang W.F."/>
            <person name="Lam T.T."/>
            <person name="Chang Q.C."/>
            <person name="Ding S.J."/>
            <person name="Wang X.J."/>
            <person name="Zhu J.G."/>
            <person name="Ruan X.D."/>
            <person name="Zhao L."/>
            <person name="Wei J.T."/>
            <person name="Ye R.Z."/>
            <person name="Que T.C."/>
            <person name="Du C.H."/>
            <person name="Zhou Y.H."/>
            <person name="Cheng J.X."/>
            <person name="Dai P.F."/>
            <person name="Guo W.B."/>
            <person name="Han X.H."/>
            <person name="Huang E.J."/>
            <person name="Li L.F."/>
            <person name="Wei W."/>
            <person name="Gao Y.C."/>
            <person name="Liu J.Z."/>
            <person name="Shao H.Z."/>
            <person name="Wang X."/>
            <person name="Wang C.C."/>
            <person name="Yang T.C."/>
            <person name="Huo Q.B."/>
            <person name="Li W."/>
            <person name="Chen H.Y."/>
            <person name="Chen S.E."/>
            <person name="Zhou L.G."/>
            <person name="Ni X.B."/>
            <person name="Tian J.H."/>
            <person name="Sheng Y."/>
            <person name="Liu T."/>
            <person name="Pan Y.S."/>
            <person name="Xia L.Y."/>
            <person name="Li J."/>
            <person name="Zhao F."/>
            <person name="Cao W.C."/>
        </authorList>
    </citation>
    <scope>NUCLEOTIDE SEQUENCE [LARGE SCALE GENOMIC DNA]</scope>
    <source>
        <strain evidence="2">HaeL-2018</strain>
    </source>
</reference>
<organism evidence="2 3">
    <name type="scientific">Haemaphysalis longicornis</name>
    <name type="common">Bush tick</name>
    <dbReference type="NCBI Taxonomy" id="44386"/>
    <lineage>
        <taxon>Eukaryota</taxon>
        <taxon>Metazoa</taxon>
        <taxon>Ecdysozoa</taxon>
        <taxon>Arthropoda</taxon>
        <taxon>Chelicerata</taxon>
        <taxon>Arachnida</taxon>
        <taxon>Acari</taxon>
        <taxon>Parasitiformes</taxon>
        <taxon>Ixodida</taxon>
        <taxon>Ixodoidea</taxon>
        <taxon>Ixodidae</taxon>
        <taxon>Haemaphysalinae</taxon>
        <taxon>Haemaphysalis</taxon>
    </lineage>
</organism>
<comment type="caution">
    <text evidence="2">The sequence shown here is derived from an EMBL/GenBank/DDBJ whole genome shotgun (WGS) entry which is preliminary data.</text>
</comment>